<dbReference type="InterPro" id="IPR005532">
    <property type="entry name" value="SUMF_dom"/>
</dbReference>
<dbReference type="AlphaFoldDB" id="A0A212TKF2"/>
<dbReference type="InterPro" id="IPR051043">
    <property type="entry name" value="Sulfatase_Mod_Factor_Kinase"/>
</dbReference>
<dbReference type="Pfam" id="PF03781">
    <property type="entry name" value="FGE-sulfatase"/>
    <property type="match status" value="1"/>
</dbReference>
<dbReference type="EMBL" id="FYEW01000001">
    <property type="protein sequence ID" value="SNC66370.1"/>
    <property type="molecule type" value="Genomic_DNA"/>
</dbReference>
<reference evidence="4" key="1">
    <citation type="submission" date="2017-06" db="EMBL/GenBank/DDBJ databases">
        <authorList>
            <person name="Varghese N."/>
            <person name="Submissions S."/>
        </authorList>
    </citation>
    <scope>NUCLEOTIDE SEQUENCE [LARGE SCALE GENOMIC DNA]</scope>
    <source>
        <strain evidence="4">DSM 11116</strain>
    </source>
</reference>
<dbReference type="InterPro" id="IPR016187">
    <property type="entry name" value="CTDL_fold"/>
</dbReference>
<feature type="chain" id="PRO_5012939645" evidence="1">
    <location>
        <begin position="18"/>
        <end position="319"/>
    </location>
</feature>
<keyword evidence="4" id="KW-1185">Reference proteome</keyword>
<evidence type="ECO:0000259" key="2">
    <source>
        <dbReference type="Pfam" id="PF03781"/>
    </source>
</evidence>
<evidence type="ECO:0000256" key="1">
    <source>
        <dbReference type="SAM" id="SignalP"/>
    </source>
</evidence>
<dbReference type="PANTHER" id="PTHR23150:SF19">
    <property type="entry name" value="FORMYLGLYCINE-GENERATING ENZYME"/>
    <property type="match status" value="1"/>
</dbReference>
<gene>
    <name evidence="3" type="ORF">SAMN06265337_1588</name>
</gene>
<organism evidence="3 4">
    <name type="scientific">Hymenobacter gelipurpurascens</name>
    <dbReference type="NCBI Taxonomy" id="89968"/>
    <lineage>
        <taxon>Bacteria</taxon>
        <taxon>Pseudomonadati</taxon>
        <taxon>Bacteroidota</taxon>
        <taxon>Cytophagia</taxon>
        <taxon>Cytophagales</taxon>
        <taxon>Hymenobacteraceae</taxon>
        <taxon>Hymenobacter</taxon>
    </lineage>
</organism>
<dbReference type="GO" id="GO:0120147">
    <property type="term" value="F:formylglycine-generating oxidase activity"/>
    <property type="evidence" value="ECO:0007669"/>
    <property type="project" value="TreeGrafter"/>
</dbReference>
<dbReference type="InterPro" id="IPR042095">
    <property type="entry name" value="SUMF_sf"/>
</dbReference>
<dbReference type="Gene3D" id="3.90.1580.10">
    <property type="entry name" value="paralog of FGE (formylglycine-generating enzyme)"/>
    <property type="match status" value="1"/>
</dbReference>
<protein>
    <submittedName>
        <fullName evidence="3">Sulfatase-modifying factor enzyme 1</fullName>
    </submittedName>
</protein>
<dbReference type="SUPFAM" id="SSF56436">
    <property type="entry name" value="C-type lectin-like"/>
    <property type="match status" value="1"/>
</dbReference>
<dbReference type="Proteomes" id="UP000198131">
    <property type="component" value="Unassembled WGS sequence"/>
</dbReference>
<evidence type="ECO:0000313" key="4">
    <source>
        <dbReference type="Proteomes" id="UP000198131"/>
    </source>
</evidence>
<sequence length="319" mass="35251">MLLWLLALAFLPLGLRGQNMPSNSGTPALPKPPGTVQVADNLFMDEAEVANIHWLEYLKFLAQDSATAHYRSQLPDSTVWVAQSASASQQAGTAARPVSYFRYPPMYYYPAVGISYEQAAAYCKWRSAMVNQNFFKSKEFLKKHPELRGYTVEVEYRLPTEQEWQQAAGASGTGPAEIVLLKAKFKNKPINVRLEPDLAQCLTEVGISEKQPVYQLPYNLLEQYYTTEPVKLFSCKAKPTKLPLHHVNSYPTSALGLYNIIGNVAEMTATKGVAKGGSFKTSAQALTVAASQPYQGSQSWLGFRCVASVRIQKKVAGTL</sequence>
<evidence type="ECO:0000313" key="3">
    <source>
        <dbReference type="EMBL" id="SNC66370.1"/>
    </source>
</evidence>
<accession>A0A212TKF2</accession>
<proteinExistence type="predicted"/>
<name>A0A212TKF2_9BACT</name>
<dbReference type="PANTHER" id="PTHR23150">
    <property type="entry name" value="SULFATASE MODIFYING FACTOR 1, 2"/>
    <property type="match status" value="1"/>
</dbReference>
<feature type="domain" description="Sulfatase-modifying factor enzyme-like" evidence="2">
    <location>
        <begin position="31"/>
        <end position="306"/>
    </location>
</feature>
<keyword evidence="1" id="KW-0732">Signal</keyword>
<feature type="signal peptide" evidence="1">
    <location>
        <begin position="1"/>
        <end position="17"/>
    </location>
</feature>